<keyword evidence="4" id="KW-0808">Transferase</keyword>
<evidence type="ECO:0000256" key="2">
    <source>
        <dbReference type="ARBA" id="ARBA00007737"/>
    </source>
</evidence>
<gene>
    <name evidence="14" type="ORF">CSSPTR1EN2_LOCUS16376</name>
</gene>
<evidence type="ECO:0000256" key="3">
    <source>
        <dbReference type="ARBA" id="ARBA00022676"/>
    </source>
</evidence>
<dbReference type="InterPro" id="IPR052272">
    <property type="entry name" value="GT106_glycosyltransferase"/>
</dbReference>
<evidence type="ECO:0000256" key="1">
    <source>
        <dbReference type="ARBA" id="ARBA00004167"/>
    </source>
</evidence>
<feature type="compositionally biased region" description="Polar residues" evidence="12">
    <location>
        <begin position="79"/>
        <end position="100"/>
    </location>
</feature>
<evidence type="ECO:0000313" key="14">
    <source>
        <dbReference type="EMBL" id="CAK9222757.1"/>
    </source>
</evidence>
<accession>A0ABP0UIQ4</accession>
<dbReference type="PANTHER" id="PTHR31933:SF9">
    <property type="entry name" value="O-FUCOSYLTRANSFERASE 2"/>
    <property type="match status" value="1"/>
</dbReference>
<evidence type="ECO:0000256" key="4">
    <source>
        <dbReference type="ARBA" id="ARBA00022679"/>
    </source>
</evidence>
<dbReference type="Pfam" id="PF10250">
    <property type="entry name" value="O-FucT"/>
    <property type="match status" value="1"/>
</dbReference>
<organism evidence="14 15">
    <name type="scientific">Sphagnum troendelagicum</name>
    <dbReference type="NCBI Taxonomy" id="128251"/>
    <lineage>
        <taxon>Eukaryota</taxon>
        <taxon>Viridiplantae</taxon>
        <taxon>Streptophyta</taxon>
        <taxon>Embryophyta</taxon>
        <taxon>Bryophyta</taxon>
        <taxon>Sphagnophytina</taxon>
        <taxon>Sphagnopsida</taxon>
        <taxon>Sphagnales</taxon>
        <taxon>Sphagnaceae</taxon>
        <taxon>Sphagnum</taxon>
    </lineage>
</organism>
<keyword evidence="7 13" id="KW-0472">Membrane</keyword>
<feature type="transmembrane region" description="Helical" evidence="13">
    <location>
        <begin position="163"/>
        <end position="180"/>
    </location>
</feature>
<evidence type="ECO:0000256" key="9">
    <source>
        <dbReference type="ARBA" id="ARBA00023253"/>
    </source>
</evidence>
<keyword evidence="6 13" id="KW-1133">Transmembrane helix</keyword>
<evidence type="ECO:0000256" key="13">
    <source>
        <dbReference type="SAM" id="Phobius"/>
    </source>
</evidence>
<feature type="compositionally biased region" description="Low complexity" evidence="12">
    <location>
        <begin position="62"/>
        <end position="78"/>
    </location>
</feature>
<keyword evidence="5 13" id="KW-0812">Transmembrane</keyword>
<evidence type="ECO:0000256" key="7">
    <source>
        <dbReference type="ARBA" id="ARBA00023136"/>
    </source>
</evidence>
<evidence type="ECO:0000256" key="5">
    <source>
        <dbReference type="ARBA" id="ARBA00022692"/>
    </source>
</evidence>
<keyword evidence="8" id="KW-0325">Glycoprotein</keyword>
<name>A0ABP0UIQ4_9BRYO</name>
<evidence type="ECO:0000256" key="8">
    <source>
        <dbReference type="ARBA" id="ARBA00023180"/>
    </source>
</evidence>
<evidence type="ECO:0000256" key="11">
    <source>
        <dbReference type="ARBA" id="ARBA00030350"/>
    </source>
</evidence>
<dbReference type="InterPro" id="IPR019378">
    <property type="entry name" value="GDP-Fuc_O-FucTrfase"/>
</dbReference>
<dbReference type="EMBL" id="OZ019896">
    <property type="protein sequence ID" value="CAK9222757.1"/>
    <property type="molecule type" value="Genomic_DNA"/>
</dbReference>
<comment type="subcellular location">
    <subcellularLocation>
        <location evidence="1">Membrane</location>
        <topology evidence="1">Single-pass membrane protein</topology>
    </subcellularLocation>
</comment>
<keyword evidence="9" id="KW-0294">Fucose metabolism</keyword>
<dbReference type="PANTHER" id="PTHR31933">
    <property type="entry name" value="O-FUCOSYLTRANSFERASE 2-RELATED"/>
    <property type="match status" value="1"/>
</dbReference>
<keyword evidence="15" id="KW-1185">Reference proteome</keyword>
<keyword evidence="10" id="KW-0119">Carbohydrate metabolism</keyword>
<protein>
    <recommendedName>
        <fullName evidence="11">O-fucosyltransferase family protein</fullName>
    </recommendedName>
</protein>
<proteinExistence type="inferred from homology"/>
<keyword evidence="3" id="KW-0328">Glycosyltransferase</keyword>
<dbReference type="CDD" id="cd11299">
    <property type="entry name" value="O-FucT_plant"/>
    <property type="match status" value="1"/>
</dbReference>
<reference evidence="14" key="1">
    <citation type="submission" date="2024-02" db="EMBL/GenBank/DDBJ databases">
        <authorList>
            <consortium name="ELIXIR-Norway"/>
            <consortium name="Elixir Norway"/>
        </authorList>
    </citation>
    <scope>NUCLEOTIDE SEQUENCE</scope>
</reference>
<evidence type="ECO:0000313" key="15">
    <source>
        <dbReference type="Proteomes" id="UP001497512"/>
    </source>
</evidence>
<feature type="region of interest" description="Disordered" evidence="12">
    <location>
        <begin position="52"/>
        <end position="100"/>
    </location>
</feature>
<evidence type="ECO:0000256" key="6">
    <source>
        <dbReference type="ARBA" id="ARBA00022989"/>
    </source>
</evidence>
<dbReference type="InterPro" id="IPR024709">
    <property type="entry name" value="FucosylTrfase_pln"/>
</dbReference>
<dbReference type="Proteomes" id="UP001497512">
    <property type="component" value="Chromosome 4"/>
</dbReference>
<evidence type="ECO:0000256" key="10">
    <source>
        <dbReference type="ARBA" id="ARBA00023277"/>
    </source>
</evidence>
<comment type="similarity">
    <text evidence="2">Belongs to the glycosyltransferase GT106 family.</text>
</comment>
<evidence type="ECO:0000256" key="12">
    <source>
        <dbReference type="SAM" id="MobiDB-lite"/>
    </source>
</evidence>
<sequence length="676" mass="75679">METADSTGDQIFGAKARGGRRSLLALSVLARQPISTTDSSFQQSGALLADGYSTGHHEQQNSKSSTSPQTISSITTCSRQGGLSSRVQATQSPSSTSLDSVPQTYSLLPIAEVPDSSRLSPKARSSVLSYTKLLYQHVTTRKKGTNPTNSRKRRKQLWKNEELLLLLLVLSWITFAWWYLSQSKEAASQILQLSPKVQAENGSSPRIHSVMYERLLSLAANALTEEEFKNEPEDLWGNPIQDGKSWQPCADQRTPGHFSPPEPENSTGYLMISANGGLNQQRVAVCNAVAVARLLNATLVLPFFLFNSVWMDPSQFGDIFQESFFIDYLQDDVRIVKELPVELQSLHLNNKIEVPKEATPSFYLTNILPLLLRARVVHFRGFDNSLSFDPIPFDIQRLRCRCNFHALRFVPKIQNTGDLIIQRMRAKTLQWGPAKPEHTTKYLALHMRFEMDMVAHSLCEFGGGEAEREELRAYRAIHFAMLSRLEQNASRLRENGHCPLMPEEAVLMLVALGFNRGTHLYLAGAHMYGGQSRMSALTNLYPYLATKEDLLTPAELAPFINHSSQLAALDFIGCVGADVFAMTDSGSQLSSLVAGFRTYAGAGSSSTIRPNKKRLAKILQENATIEWSQFANKVRKSVKETKKIAVRPFARSVYRHPRCKECMCLRQKSKNQTRWS</sequence>